<comment type="caution">
    <text evidence="1">The sequence shown here is derived from an EMBL/GenBank/DDBJ whole genome shotgun (WGS) entry which is preliminary data.</text>
</comment>
<proteinExistence type="predicted"/>
<accession>A0ACC3C9S8</accession>
<name>A0ACC3C9S8_PYRYE</name>
<protein>
    <submittedName>
        <fullName evidence="1">Uncharacterized protein</fullName>
    </submittedName>
</protein>
<evidence type="ECO:0000313" key="1">
    <source>
        <dbReference type="EMBL" id="KAK1866875.1"/>
    </source>
</evidence>
<dbReference type="Proteomes" id="UP000798662">
    <property type="component" value="Chromosome 2"/>
</dbReference>
<keyword evidence="2" id="KW-1185">Reference proteome</keyword>
<organism evidence="1 2">
    <name type="scientific">Pyropia yezoensis</name>
    <name type="common">Susabi-nori</name>
    <name type="synonym">Porphyra yezoensis</name>
    <dbReference type="NCBI Taxonomy" id="2788"/>
    <lineage>
        <taxon>Eukaryota</taxon>
        <taxon>Rhodophyta</taxon>
        <taxon>Bangiophyceae</taxon>
        <taxon>Bangiales</taxon>
        <taxon>Bangiaceae</taxon>
        <taxon>Pyropia</taxon>
    </lineage>
</organism>
<sequence length="209" mass="21677">MKARLTWRRLPDAASRSTGRTTTANCATAVTTPHVAPVPHKRVPRHNVASVATALATLIGNNPHRPSPALAVTPFPSSVVTAAHGTAPGAGAGASSATDADVPSAADAAAPSAAAAATLLCRCRNRCRRCHCCRIVSIKRRHRPPPLPPPLVATATAMASATAAAAAAVPPPRWPPPRRCTRDPPAPHEGTGKTPAAAYRRPLVHQRWH</sequence>
<gene>
    <name evidence="1" type="ORF">I4F81_009387</name>
</gene>
<evidence type="ECO:0000313" key="2">
    <source>
        <dbReference type="Proteomes" id="UP000798662"/>
    </source>
</evidence>
<dbReference type="EMBL" id="CM020619">
    <property type="protein sequence ID" value="KAK1866875.1"/>
    <property type="molecule type" value="Genomic_DNA"/>
</dbReference>
<reference evidence="1" key="1">
    <citation type="submission" date="2019-11" db="EMBL/GenBank/DDBJ databases">
        <title>Nori genome reveals adaptations in red seaweeds to the harsh intertidal environment.</title>
        <authorList>
            <person name="Wang D."/>
            <person name="Mao Y."/>
        </authorList>
    </citation>
    <scope>NUCLEOTIDE SEQUENCE</scope>
    <source>
        <tissue evidence="1">Gametophyte</tissue>
    </source>
</reference>